<comment type="caution">
    <text evidence="6">The sequence shown here is derived from an EMBL/GenBank/DDBJ whole genome shotgun (WGS) entry which is preliminary data.</text>
</comment>
<comment type="similarity">
    <text evidence="1">Belongs to the ParB family.</text>
</comment>
<sequence>MPPPRSGARRRGLGRGLDALLGPIGDTPAEGTRDDEATASSSSSAALVEIDPALVDANPEQPRREFDQDALVALGESIRTHGLLHPIVVERAGARYQLVAGERRLRAVRVAGLGRVPAIVRPAAQSARESLEAALTENLLRADLTAIEEAAAYSRLADTFGLSHEAIALRLGRSRPAVSNTIRLLGLPAPVQRAVVDGAISAGHARALLGLPDADRQEAMARQAVDAGWSVRRTEHAVQAEQGRSHPPRATTARPALSADDEALRRGLEERLGLPVELERRGRGGRVAIAFHDDGDLDALYTRLGGAPL</sequence>
<dbReference type="InterPro" id="IPR004437">
    <property type="entry name" value="ParB/RepB/Spo0J"/>
</dbReference>
<dbReference type="Proteomes" id="UP000606991">
    <property type="component" value="Unassembled WGS sequence"/>
</dbReference>
<protein>
    <submittedName>
        <fullName evidence="6">ParB/RepB/Spo0J family partition protein</fullName>
    </submittedName>
</protein>
<dbReference type="Pfam" id="PF23552">
    <property type="entry name" value="ParB_C"/>
    <property type="match status" value="1"/>
</dbReference>
<evidence type="ECO:0000256" key="3">
    <source>
        <dbReference type="ARBA" id="ARBA00023125"/>
    </source>
</evidence>
<proteinExistence type="inferred from homology"/>
<evidence type="ECO:0000259" key="5">
    <source>
        <dbReference type="SMART" id="SM00470"/>
    </source>
</evidence>
<dbReference type="InterPro" id="IPR057240">
    <property type="entry name" value="ParB_dimer_C"/>
</dbReference>
<evidence type="ECO:0000256" key="2">
    <source>
        <dbReference type="ARBA" id="ARBA00022829"/>
    </source>
</evidence>
<evidence type="ECO:0000313" key="7">
    <source>
        <dbReference type="Proteomes" id="UP000606991"/>
    </source>
</evidence>
<dbReference type="PANTHER" id="PTHR33375">
    <property type="entry name" value="CHROMOSOME-PARTITIONING PROTEIN PARB-RELATED"/>
    <property type="match status" value="1"/>
</dbReference>
<dbReference type="EMBL" id="JAEKNS010000083">
    <property type="protein sequence ID" value="MBJ7594854.1"/>
    <property type="molecule type" value="Genomic_DNA"/>
</dbReference>
<dbReference type="GO" id="GO:0005694">
    <property type="term" value="C:chromosome"/>
    <property type="evidence" value="ECO:0007669"/>
    <property type="project" value="TreeGrafter"/>
</dbReference>
<dbReference type="GO" id="GO:0003677">
    <property type="term" value="F:DNA binding"/>
    <property type="evidence" value="ECO:0007669"/>
    <property type="project" value="UniProtKB-KW"/>
</dbReference>
<reference evidence="6 7" key="1">
    <citation type="submission" date="2020-10" db="EMBL/GenBank/DDBJ databases">
        <title>Ca. Dormibacterota MAGs.</title>
        <authorList>
            <person name="Montgomery K."/>
        </authorList>
    </citation>
    <scope>NUCLEOTIDE SEQUENCE [LARGE SCALE GENOMIC DNA]</scope>
    <source>
        <strain evidence="6">SC8812_S17_18</strain>
    </source>
</reference>
<evidence type="ECO:0000256" key="1">
    <source>
        <dbReference type="ARBA" id="ARBA00006295"/>
    </source>
</evidence>
<evidence type="ECO:0000256" key="4">
    <source>
        <dbReference type="SAM" id="MobiDB-lite"/>
    </source>
</evidence>
<evidence type="ECO:0000313" key="6">
    <source>
        <dbReference type="EMBL" id="MBJ7594854.1"/>
    </source>
</evidence>
<dbReference type="SUPFAM" id="SSF110849">
    <property type="entry name" value="ParB/Sulfiredoxin"/>
    <property type="match status" value="1"/>
</dbReference>
<dbReference type="Gene3D" id="3.90.1530.30">
    <property type="match status" value="1"/>
</dbReference>
<feature type="region of interest" description="Disordered" evidence="4">
    <location>
        <begin position="1"/>
        <end position="45"/>
    </location>
</feature>
<keyword evidence="3" id="KW-0238">DNA-binding</keyword>
<dbReference type="InterPro" id="IPR041468">
    <property type="entry name" value="HTH_ParB/Spo0J"/>
</dbReference>
<dbReference type="FunFam" id="1.10.10.2830:FF:000001">
    <property type="entry name" value="Chromosome partitioning protein ParB"/>
    <property type="match status" value="1"/>
</dbReference>
<dbReference type="Pfam" id="PF17762">
    <property type="entry name" value="HTH_ParB"/>
    <property type="match status" value="1"/>
</dbReference>
<accession>A0A934JX25</accession>
<dbReference type="InterPro" id="IPR036086">
    <property type="entry name" value="ParB/Sulfiredoxin_sf"/>
</dbReference>
<dbReference type="PANTHER" id="PTHR33375:SF1">
    <property type="entry name" value="CHROMOSOME-PARTITIONING PROTEIN PARB-RELATED"/>
    <property type="match status" value="1"/>
</dbReference>
<keyword evidence="2" id="KW-0159">Chromosome partition</keyword>
<feature type="region of interest" description="Disordered" evidence="4">
    <location>
        <begin position="237"/>
        <end position="261"/>
    </location>
</feature>
<feature type="domain" description="ParB-like N-terminal" evidence="5">
    <location>
        <begin position="48"/>
        <end position="139"/>
    </location>
</feature>
<dbReference type="SMART" id="SM00470">
    <property type="entry name" value="ParB"/>
    <property type="match status" value="1"/>
</dbReference>
<dbReference type="Gene3D" id="1.10.10.2830">
    <property type="match status" value="1"/>
</dbReference>
<name>A0A934JX25_9BACT</name>
<dbReference type="FunFam" id="3.90.1530.30:FF:000001">
    <property type="entry name" value="Chromosome partitioning protein ParB"/>
    <property type="match status" value="1"/>
</dbReference>
<dbReference type="NCBIfam" id="TIGR00180">
    <property type="entry name" value="parB_part"/>
    <property type="match status" value="1"/>
</dbReference>
<dbReference type="InterPro" id="IPR003115">
    <property type="entry name" value="ParB_N"/>
</dbReference>
<gene>
    <name evidence="6" type="ORF">JF886_08330</name>
</gene>
<organism evidence="6 7">
    <name type="scientific">Candidatus Aeolococcus gillhamiae</name>
    <dbReference type="NCBI Taxonomy" id="3127015"/>
    <lineage>
        <taxon>Bacteria</taxon>
        <taxon>Bacillati</taxon>
        <taxon>Candidatus Dormiibacterota</taxon>
        <taxon>Candidatus Dormibacteria</taxon>
        <taxon>Candidatus Aeolococcales</taxon>
        <taxon>Candidatus Aeolococcaceae</taxon>
        <taxon>Candidatus Aeolococcus</taxon>
    </lineage>
</organism>
<dbReference type="Pfam" id="PF02195">
    <property type="entry name" value="ParB_N"/>
    <property type="match status" value="1"/>
</dbReference>
<dbReference type="GO" id="GO:0007059">
    <property type="term" value="P:chromosome segregation"/>
    <property type="evidence" value="ECO:0007669"/>
    <property type="project" value="UniProtKB-KW"/>
</dbReference>
<dbReference type="AlphaFoldDB" id="A0A934JX25"/>
<dbReference type="SUPFAM" id="SSF109709">
    <property type="entry name" value="KorB DNA-binding domain-like"/>
    <property type="match status" value="1"/>
</dbReference>
<dbReference type="GO" id="GO:0045881">
    <property type="term" value="P:positive regulation of sporulation resulting in formation of a cellular spore"/>
    <property type="evidence" value="ECO:0007669"/>
    <property type="project" value="TreeGrafter"/>
</dbReference>
<dbReference type="InterPro" id="IPR050336">
    <property type="entry name" value="Chromosome_partition/occlusion"/>
</dbReference>